<dbReference type="STRING" id="188906.SAMN04488526_2506"/>
<evidence type="ECO:0000259" key="2">
    <source>
        <dbReference type="Pfam" id="PF10099"/>
    </source>
</evidence>
<gene>
    <name evidence="3" type="ORF">SAMN04488526_2506</name>
</gene>
<evidence type="ECO:0000313" key="3">
    <source>
        <dbReference type="EMBL" id="SEL33862.1"/>
    </source>
</evidence>
<evidence type="ECO:0000313" key="4">
    <source>
        <dbReference type="Proteomes" id="UP000199283"/>
    </source>
</evidence>
<dbReference type="RefSeq" id="WP_175495867.1">
    <property type="nucleotide sequence ID" value="NZ_FNZQ01000004.1"/>
</dbReference>
<dbReference type="PANTHER" id="PTHR37461">
    <property type="entry name" value="ANTI-SIGMA-K FACTOR RSKA"/>
    <property type="match status" value="1"/>
</dbReference>
<dbReference type="GO" id="GO:0006417">
    <property type="term" value="P:regulation of translation"/>
    <property type="evidence" value="ECO:0007669"/>
    <property type="project" value="TreeGrafter"/>
</dbReference>
<dbReference type="PANTHER" id="PTHR37461:SF1">
    <property type="entry name" value="ANTI-SIGMA-K FACTOR RSKA"/>
    <property type="match status" value="1"/>
</dbReference>
<dbReference type="GO" id="GO:0016989">
    <property type="term" value="F:sigma factor antagonist activity"/>
    <property type="evidence" value="ECO:0007669"/>
    <property type="project" value="TreeGrafter"/>
</dbReference>
<organism evidence="3 4">
    <name type="scientific">Jannaschia helgolandensis</name>
    <dbReference type="NCBI Taxonomy" id="188906"/>
    <lineage>
        <taxon>Bacteria</taxon>
        <taxon>Pseudomonadati</taxon>
        <taxon>Pseudomonadota</taxon>
        <taxon>Alphaproteobacteria</taxon>
        <taxon>Rhodobacterales</taxon>
        <taxon>Roseobacteraceae</taxon>
        <taxon>Jannaschia</taxon>
    </lineage>
</organism>
<dbReference type="Pfam" id="PF10099">
    <property type="entry name" value="RskA_C"/>
    <property type="match status" value="1"/>
</dbReference>
<name>A0A1H7PDL8_9RHOB</name>
<keyword evidence="1" id="KW-0812">Transmembrane</keyword>
<accession>A0A1H7PDL8</accession>
<dbReference type="EMBL" id="FNZQ01000004">
    <property type="protein sequence ID" value="SEL33862.1"/>
    <property type="molecule type" value="Genomic_DNA"/>
</dbReference>
<dbReference type="GO" id="GO:0005886">
    <property type="term" value="C:plasma membrane"/>
    <property type="evidence" value="ECO:0007669"/>
    <property type="project" value="InterPro"/>
</dbReference>
<dbReference type="Proteomes" id="UP000199283">
    <property type="component" value="Unassembled WGS sequence"/>
</dbReference>
<dbReference type="InterPro" id="IPR051474">
    <property type="entry name" value="Anti-sigma-K/W_factor"/>
</dbReference>
<evidence type="ECO:0000256" key="1">
    <source>
        <dbReference type="SAM" id="Phobius"/>
    </source>
</evidence>
<protein>
    <submittedName>
        <fullName evidence="3">Anti-sigma-K factor RskA</fullName>
    </submittedName>
</protein>
<keyword evidence="4" id="KW-1185">Reference proteome</keyword>
<keyword evidence="1" id="KW-1133">Transmembrane helix</keyword>
<dbReference type="AlphaFoldDB" id="A0A1H7PDL8"/>
<sequence>MTDVTDTFEDDDRALIGEYLLGLLSPEEEAAVERRLPQDRTLAQLHSDWAEALSPMLAGRDVPAPARLRAEIEARLFRPEPKRSRWWGWAGIVAGPVAAFALAVFLLQPPTGFVPTLNAEMPGIEGSGAGDLYLAAGTDGTDLLIIRRSGEPLPGRVLQLWLIAGDAAPVSLGVLPDQDRVVIPAPAGLTAGAVLAVSDEPPGGSPTGQATGAVLAAGPLYDL</sequence>
<feature type="transmembrane region" description="Helical" evidence="1">
    <location>
        <begin position="86"/>
        <end position="107"/>
    </location>
</feature>
<reference evidence="3 4" key="1">
    <citation type="submission" date="2016-10" db="EMBL/GenBank/DDBJ databases">
        <authorList>
            <person name="de Groot N.N."/>
        </authorList>
    </citation>
    <scope>NUCLEOTIDE SEQUENCE [LARGE SCALE GENOMIC DNA]</scope>
    <source>
        <strain evidence="3 4">DSM 14858</strain>
    </source>
</reference>
<feature type="domain" description="Anti-sigma K factor RskA C-terminal" evidence="2">
    <location>
        <begin position="114"/>
        <end position="212"/>
    </location>
</feature>
<dbReference type="InterPro" id="IPR018764">
    <property type="entry name" value="RskA_C"/>
</dbReference>
<keyword evidence="1" id="KW-0472">Membrane</keyword>
<proteinExistence type="predicted"/>